<dbReference type="RefSeq" id="XP_025596846.1">
    <property type="nucleotide sequence ID" value="XM_025744267.1"/>
</dbReference>
<feature type="compositionally biased region" description="Polar residues" evidence="1">
    <location>
        <begin position="374"/>
        <end position="384"/>
    </location>
</feature>
<dbReference type="GO" id="GO:0005730">
    <property type="term" value="C:nucleolus"/>
    <property type="evidence" value="ECO:0007669"/>
    <property type="project" value="InterPro"/>
</dbReference>
<feature type="chain" id="PRO_5016460527" evidence="2">
    <location>
        <begin position="20"/>
        <end position="580"/>
    </location>
</feature>
<dbReference type="InterPro" id="IPR039191">
    <property type="entry name" value="Nopp140-like"/>
</dbReference>
<feature type="compositionally biased region" description="Pro residues" evidence="1">
    <location>
        <begin position="74"/>
        <end position="91"/>
    </location>
</feature>
<dbReference type="PANTHER" id="PTHR23216:SF1">
    <property type="entry name" value="NUCLEOLAR AND COILED-BODY PHOSPHOPROTEIN 1"/>
    <property type="match status" value="1"/>
</dbReference>
<reference evidence="3 4" key="1">
    <citation type="journal article" date="2018" name="Mol. Biol. Evol.">
        <title>Broad Genomic Sampling Reveals a Smut Pathogenic Ancestry of the Fungal Clade Ustilaginomycotina.</title>
        <authorList>
            <person name="Kijpornyongpan T."/>
            <person name="Mondo S.J."/>
            <person name="Barry K."/>
            <person name="Sandor L."/>
            <person name="Lee J."/>
            <person name="Lipzen A."/>
            <person name="Pangilinan J."/>
            <person name="LaButti K."/>
            <person name="Hainaut M."/>
            <person name="Henrissat B."/>
            <person name="Grigoriev I.V."/>
            <person name="Spatafora J.W."/>
            <person name="Aime M.C."/>
        </authorList>
    </citation>
    <scope>NUCLEOTIDE SEQUENCE [LARGE SCALE GENOMIC DNA]</scope>
    <source>
        <strain evidence="3 4">MCA 4186</strain>
    </source>
</reference>
<feature type="compositionally biased region" description="Acidic residues" evidence="1">
    <location>
        <begin position="210"/>
        <end position="231"/>
    </location>
</feature>
<feature type="compositionally biased region" description="Low complexity" evidence="1">
    <location>
        <begin position="485"/>
        <end position="537"/>
    </location>
</feature>
<proteinExistence type="predicted"/>
<feature type="region of interest" description="Disordered" evidence="1">
    <location>
        <begin position="485"/>
        <end position="545"/>
    </location>
</feature>
<dbReference type="Proteomes" id="UP000245946">
    <property type="component" value="Unassembled WGS sequence"/>
</dbReference>
<feature type="compositionally biased region" description="Acidic residues" evidence="1">
    <location>
        <begin position="312"/>
        <end position="325"/>
    </location>
</feature>
<dbReference type="AlphaFoldDB" id="A0A316Z476"/>
<evidence type="ECO:0000256" key="2">
    <source>
        <dbReference type="SAM" id="SignalP"/>
    </source>
</evidence>
<dbReference type="GO" id="GO:0005654">
    <property type="term" value="C:nucleoplasm"/>
    <property type="evidence" value="ECO:0007669"/>
    <property type="project" value="TreeGrafter"/>
</dbReference>
<accession>A0A316Z476</accession>
<evidence type="ECO:0000256" key="1">
    <source>
        <dbReference type="SAM" id="MobiDB-lite"/>
    </source>
</evidence>
<feature type="region of interest" description="Disordered" evidence="1">
    <location>
        <begin position="195"/>
        <end position="236"/>
    </location>
</feature>
<feature type="region of interest" description="Disordered" evidence="1">
    <location>
        <begin position="70"/>
        <end position="91"/>
    </location>
</feature>
<evidence type="ECO:0000313" key="3">
    <source>
        <dbReference type="EMBL" id="PWN96567.1"/>
    </source>
</evidence>
<evidence type="ECO:0000313" key="4">
    <source>
        <dbReference type="Proteomes" id="UP000245946"/>
    </source>
</evidence>
<feature type="signal peptide" evidence="2">
    <location>
        <begin position="1"/>
        <end position="19"/>
    </location>
</feature>
<keyword evidence="4" id="KW-1185">Reference proteome</keyword>
<dbReference type="EMBL" id="KZ819298">
    <property type="protein sequence ID" value="PWN96567.1"/>
    <property type="molecule type" value="Genomic_DNA"/>
</dbReference>
<keyword evidence="2" id="KW-0732">Signal</keyword>
<feature type="compositionally biased region" description="Acidic residues" evidence="1">
    <location>
        <begin position="393"/>
        <end position="402"/>
    </location>
</feature>
<dbReference type="GeneID" id="37271811"/>
<feature type="region of interest" description="Disordered" evidence="1">
    <location>
        <begin position="306"/>
        <end position="449"/>
    </location>
</feature>
<gene>
    <name evidence="3" type="ORF">FA09DRAFT_339943</name>
</gene>
<dbReference type="PANTHER" id="PTHR23216">
    <property type="entry name" value="NUCLEOLAR AND COILED-BODY PHOSPHOPROTEIN 1"/>
    <property type="match status" value="1"/>
</dbReference>
<feature type="compositionally biased region" description="Low complexity" evidence="1">
    <location>
        <begin position="403"/>
        <end position="416"/>
    </location>
</feature>
<protein>
    <submittedName>
        <fullName evidence="3">Uncharacterized protein</fullName>
    </submittedName>
</protein>
<feature type="compositionally biased region" description="Low complexity" evidence="1">
    <location>
        <begin position="349"/>
        <end position="365"/>
    </location>
</feature>
<organism evidence="3 4">
    <name type="scientific">Tilletiopsis washingtonensis</name>
    <dbReference type="NCBI Taxonomy" id="58919"/>
    <lineage>
        <taxon>Eukaryota</taxon>
        <taxon>Fungi</taxon>
        <taxon>Dikarya</taxon>
        <taxon>Basidiomycota</taxon>
        <taxon>Ustilaginomycotina</taxon>
        <taxon>Exobasidiomycetes</taxon>
        <taxon>Entylomatales</taxon>
        <taxon>Entylomatales incertae sedis</taxon>
        <taxon>Tilletiopsis</taxon>
    </lineage>
</organism>
<name>A0A316Z476_9BASI</name>
<feature type="compositionally biased region" description="Acidic residues" evidence="1">
    <location>
        <begin position="336"/>
        <end position="348"/>
    </location>
</feature>
<dbReference type="STRING" id="58919.A0A316Z476"/>
<feature type="compositionally biased region" description="Low complexity" evidence="1">
    <location>
        <begin position="326"/>
        <end position="335"/>
    </location>
</feature>
<sequence>MRFFRIGIVGLAAVGVSTAAPVVMEASAAVPPAHMTLSSALHLRDLYGFLANAALAAPASFAAKPCKGKKCPPAKKPAPPPPAPPACTPAPAPATTFGKNCPPPGTPNDGMYRPGCQGYGRRDVRARAELADLAMMSAEAGSAGAKCPPAGTPNDGVYRPGCPGFGLAESAAFALTTASQKARCPAPGTPNDGIYRPGCAGYGRRRDVQDSETDSEDDSALSDAAPEDDSPDSAGNIFLAATSGLAAPTGTDASAGSPADALNLSAPLRSMLSKIADLLDQVTSIQTTGLLGGTNSTTSSFPAKQLLSSASSDEEESSDTEDSSDADASLVADTDAPVDADAPADADSDSSTSVIKTTKSSKSASPELPPKAAWSQTTVISTVKQGAAPSDSSEADTSDSDSDGSSSGVSDAVNAATALSQSDRRRSVAASTSSQDRHARGLDATAAVRSGTAHNEWLSLWAKVQNAHSASEAASHARALLRRQLSGDDASSDAAVASSGDGSADSDSSSSTSSSSSSDAAGSSDGLGLTGDSSSADTPPAGSIWEAYATEDPAVFETLGRAFLTAVANIAAQGSVDSSE</sequence>